<dbReference type="EMBL" id="SMRS01000009">
    <property type="protein sequence ID" value="KAA0873707.1"/>
    <property type="molecule type" value="Genomic_DNA"/>
</dbReference>
<proteinExistence type="predicted"/>
<dbReference type="Proteomes" id="UP000325302">
    <property type="component" value="Unassembled WGS sequence"/>
</dbReference>
<organism evidence="2 3">
    <name type="scientific">Nitrincola tapanii</name>
    <dbReference type="NCBI Taxonomy" id="1708751"/>
    <lineage>
        <taxon>Bacteria</taxon>
        <taxon>Pseudomonadati</taxon>
        <taxon>Pseudomonadota</taxon>
        <taxon>Gammaproteobacteria</taxon>
        <taxon>Oceanospirillales</taxon>
        <taxon>Oceanospirillaceae</taxon>
        <taxon>Nitrincola</taxon>
    </lineage>
</organism>
<feature type="chain" id="PRO_5022862202" evidence="1">
    <location>
        <begin position="22"/>
        <end position="93"/>
    </location>
</feature>
<protein>
    <submittedName>
        <fullName evidence="2">DUF2782 domain-containing protein</fullName>
    </submittedName>
</protein>
<evidence type="ECO:0000313" key="3">
    <source>
        <dbReference type="Proteomes" id="UP000325302"/>
    </source>
</evidence>
<gene>
    <name evidence="2" type="ORF">E1H14_11685</name>
</gene>
<dbReference type="Gene3D" id="2.20.130.30">
    <property type="entry name" value="Protein of unknown function DUF2782"/>
    <property type="match status" value="1"/>
</dbReference>
<reference evidence="2 3" key="1">
    <citation type="submission" date="2019-03" db="EMBL/GenBank/DDBJ databases">
        <title>Nitrincola sp. nov. isolated from an Indian soda lake.</title>
        <authorList>
            <person name="Joshi A."/>
            <person name="Thite S.V."/>
            <person name="Joseph N."/>
            <person name="Dhotre D."/>
            <person name="Moorthy M."/>
            <person name="Shouche Y.S."/>
        </authorList>
    </citation>
    <scope>NUCLEOTIDE SEQUENCE [LARGE SCALE GENOMIC DNA]</scope>
    <source>
        <strain evidence="2 3">MEB193</strain>
    </source>
</reference>
<evidence type="ECO:0000313" key="2">
    <source>
        <dbReference type="EMBL" id="KAA0873707.1"/>
    </source>
</evidence>
<dbReference type="InterPro" id="IPR021357">
    <property type="entry name" value="DUF2782"/>
</dbReference>
<dbReference type="OrthoDB" id="5296182at2"/>
<sequence length="93" mass="10533">MNWKPAIVLLLCALPLVSLQAQEGLLNEEPQITISHDGEATYYEYRVNGVLKEIKVVPVVGEPYYLVPQGDKGDLIRVGEPTVLTPKWILFRW</sequence>
<accession>A0A5A9VYU4</accession>
<keyword evidence="1" id="KW-0732">Signal</keyword>
<name>A0A5A9VYU4_9GAMM</name>
<comment type="caution">
    <text evidence="2">The sequence shown here is derived from an EMBL/GenBank/DDBJ whole genome shotgun (WGS) entry which is preliminary data.</text>
</comment>
<feature type="signal peptide" evidence="1">
    <location>
        <begin position="1"/>
        <end position="21"/>
    </location>
</feature>
<evidence type="ECO:0000256" key="1">
    <source>
        <dbReference type="SAM" id="SignalP"/>
    </source>
</evidence>
<dbReference type="RefSeq" id="WP_149391666.1">
    <property type="nucleotide sequence ID" value="NZ_SMRS01000009.1"/>
</dbReference>
<dbReference type="Pfam" id="PF11191">
    <property type="entry name" value="DUF2782"/>
    <property type="match status" value="1"/>
</dbReference>
<dbReference type="AlphaFoldDB" id="A0A5A9VYU4"/>
<keyword evidence="3" id="KW-1185">Reference proteome</keyword>